<reference evidence="4" key="1">
    <citation type="journal article" date="2019" name="Int. J. Syst. Evol. Microbiol.">
        <title>The Global Catalogue of Microorganisms (GCM) 10K type strain sequencing project: providing services to taxonomists for standard genome sequencing and annotation.</title>
        <authorList>
            <consortium name="The Broad Institute Genomics Platform"/>
            <consortium name="The Broad Institute Genome Sequencing Center for Infectious Disease"/>
            <person name="Wu L."/>
            <person name="Ma J."/>
        </authorList>
    </citation>
    <scope>NUCLEOTIDE SEQUENCE [LARGE SCALE GENOMIC DNA]</scope>
    <source>
        <strain evidence="4">JCM 11483</strain>
    </source>
</reference>
<dbReference type="RefSeq" id="WP_344717780.1">
    <property type="nucleotide sequence ID" value="NZ_BAAAYG010000002.1"/>
</dbReference>
<name>A0ABP6R8K9_9MICC</name>
<sequence>MSSDRLPADVHPDEEVSAAHVIARLDSLGLTVAAGESLTAGAVAARLADPPGASAVLRGGVVAYCNPVKRDLLDVDAVLLEERGAVDPDVAAAMALGAARRTGAVLGVATTGVAGPEPHQGQPVGTAYIGLAWHDASVPPWGDPPPGAWRPAATGRAGDGDAETPRPGGEPAGWSSGAVLRRLDGDRDGIRAATVEEALRLLMHRVGRRPSIMRR</sequence>
<proteinExistence type="predicted"/>
<dbReference type="NCBIfam" id="TIGR00199">
    <property type="entry name" value="PncC_domain"/>
    <property type="match status" value="1"/>
</dbReference>
<dbReference type="SUPFAM" id="SSF142433">
    <property type="entry name" value="CinA-like"/>
    <property type="match status" value="1"/>
</dbReference>
<keyword evidence="4" id="KW-1185">Reference proteome</keyword>
<organism evidence="3 4">
    <name type="scientific">Nesterenkonia halobia</name>
    <dbReference type="NCBI Taxonomy" id="37922"/>
    <lineage>
        <taxon>Bacteria</taxon>
        <taxon>Bacillati</taxon>
        <taxon>Actinomycetota</taxon>
        <taxon>Actinomycetes</taxon>
        <taxon>Micrococcales</taxon>
        <taxon>Micrococcaceae</taxon>
        <taxon>Nesterenkonia</taxon>
    </lineage>
</organism>
<protein>
    <submittedName>
        <fullName evidence="3">CinA family protein</fullName>
    </submittedName>
</protein>
<feature type="region of interest" description="Disordered" evidence="1">
    <location>
        <begin position="141"/>
        <end position="177"/>
    </location>
</feature>
<evidence type="ECO:0000256" key="1">
    <source>
        <dbReference type="SAM" id="MobiDB-lite"/>
    </source>
</evidence>
<dbReference type="Gene3D" id="3.90.950.20">
    <property type="entry name" value="CinA-like"/>
    <property type="match status" value="1"/>
</dbReference>
<dbReference type="InterPro" id="IPR008136">
    <property type="entry name" value="CinA_C"/>
</dbReference>
<comment type="caution">
    <text evidence="3">The sequence shown here is derived from an EMBL/GenBank/DDBJ whole genome shotgun (WGS) entry which is preliminary data.</text>
</comment>
<evidence type="ECO:0000313" key="4">
    <source>
        <dbReference type="Proteomes" id="UP001501736"/>
    </source>
</evidence>
<evidence type="ECO:0000259" key="2">
    <source>
        <dbReference type="Pfam" id="PF02464"/>
    </source>
</evidence>
<dbReference type="InterPro" id="IPR036653">
    <property type="entry name" value="CinA-like_C"/>
</dbReference>
<dbReference type="Pfam" id="PF02464">
    <property type="entry name" value="CinA"/>
    <property type="match status" value="1"/>
</dbReference>
<accession>A0ABP6R8K9</accession>
<feature type="domain" description="CinA C-terminal" evidence="2">
    <location>
        <begin position="18"/>
        <end position="135"/>
    </location>
</feature>
<gene>
    <name evidence="3" type="ORF">GCM10020260_04950</name>
</gene>
<dbReference type="Proteomes" id="UP001501736">
    <property type="component" value="Unassembled WGS sequence"/>
</dbReference>
<dbReference type="EMBL" id="BAAAYG010000002">
    <property type="protein sequence ID" value="GAA3280542.1"/>
    <property type="molecule type" value="Genomic_DNA"/>
</dbReference>
<evidence type="ECO:0000313" key="3">
    <source>
        <dbReference type="EMBL" id="GAA3280542.1"/>
    </source>
</evidence>